<dbReference type="GO" id="GO:0031591">
    <property type="term" value="P:wybutosine biosynthetic process"/>
    <property type="evidence" value="ECO:0007669"/>
    <property type="project" value="TreeGrafter"/>
</dbReference>
<dbReference type="InterPro" id="IPR007197">
    <property type="entry name" value="rSAM"/>
</dbReference>
<comment type="caution">
    <text evidence="5">The sequence shown here is derived from an EMBL/GenBank/DDBJ whole genome shotgun (WGS) entry which is preliminary data.</text>
</comment>
<evidence type="ECO:0000313" key="5">
    <source>
        <dbReference type="EMBL" id="KAK4722919.1"/>
    </source>
</evidence>
<evidence type="ECO:0000256" key="2">
    <source>
        <dbReference type="ARBA" id="ARBA00022723"/>
    </source>
</evidence>
<keyword evidence="4" id="KW-0411">Iron-sulfur</keyword>
<dbReference type="PANTHER" id="PTHR13930:SF0">
    <property type="entry name" value="S-ADENOSYL-L-METHIONINE-DEPENDENT TRNA 4-DEMETHYLWYOSINE SYNTHASE TYW1-RELATED"/>
    <property type="match status" value="1"/>
</dbReference>
<keyword evidence="1" id="KW-0949">S-adenosyl-L-methionine</keyword>
<dbReference type="GO" id="GO:0046872">
    <property type="term" value="F:metal ion binding"/>
    <property type="evidence" value="ECO:0007669"/>
    <property type="project" value="UniProtKB-KW"/>
</dbReference>
<dbReference type="EMBL" id="JAWPEI010000007">
    <property type="protein sequence ID" value="KAK4722919.1"/>
    <property type="molecule type" value="Genomic_DNA"/>
</dbReference>
<evidence type="ECO:0000256" key="1">
    <source>
        <dbReference type="ARBA" id="ARBA00022691"/>
    </source>
</evidence>
<evidence type="ECO:0008006" key="7">
    <source>
        <dbReference type="Google" id="ProtNLM"/>
    </source>
</evidence>
<evidence type="ECO:0000256" key="4">
    <source>
        <dbReference type="ARBA" id="ARBA00023014"/>
    </source>
</evidence>
<accession>A0AAV9LBA9</accession>
<dbReference type="GO" id="GO:0051539">
    <property type="term" value="F:4 iron, 4 sulfur cluster binding"/>
    <property type="evidence" value="ECO:0007669"/>
    <property type="project" value="InterPro"/>
</dbReference>
<sequence>MEGICDGNEDEAVSEGDDYEEYDDEFEENDEESGIVDLEDIAGKGPSRKKGVNDKLINGKSNGGTVNGEKAMGYKIIGSHSGVKLCRWTKSQLRGRGGCYKHSFYCIESHRCMEATPSLACANKCVFCWRHHTNPVGKSWTWKMDDPIEIVNTAIDLHTKMIKQMKGVPGVKAERLSEALSPHVSRNKFTCRWAAQEADFDFSCK</sequence>
<dbReference type="InterPro" id="IPR013785">
    <property type="entry name" value="Aldolase_TIM"/>
</dbReference>
<organism evidence="5 6">
    <name type="scientific">Solanum pinnatisectum</name>
    <name type="common">tansyleaf nightshade</name>
    <dbReference type="NCBI Taxonomy" id="50273"/>
    <lineage>
        <taxon>Eukaryota</taxon>
        <taxon>Viridiplantae</taxon>
        <taxon>Streptophyta</taxon>
        <taxon>Embryophyta</taxon>
        <taxon>Tracheophyta</taxon>
        <taxon>Spermatophyta</taxon>
        <taxon>Magnoliopsida</taxon>
        <taxon>eudicotyledons</taxon>
        <taxon>Gunneridae</taxon>
        <taxon>Pentapetalae</taxon>
        <taxon>asterids</taxon>
        <taxon>lamiids</taxon>
        <taxon>Solanales</taxon>
        <taxon>Solanaceae</taxon>
        <taxon>Solanoideae</taxon>
        <taxon>Solaneae</taxon>
        <taxon>Solanum</taxon>
    </lineage>
</organism>
<keyword evidence="6" id="KW-1185">Reference proteome</keyword>
<evidence type="ECO:0000256" key="3">
    <source>
        <dbReference type="ARBA" id="ARBA00023004"/>
    </source>
</evidence>
<proteinExistence type="predicted"/>
<dbReference type="AlphaFoldDB" id="A0AAV9LBA9"/>
<dbReference type="GO" id="GO:0003824">
    <property type="term" value="F:catalytic activity"/>
    <property type="evidence" value="ECO:0007669"/>
    <property type="project" value="InterPro"/>
</dbReference>
<keyword evidence="3" id="KW-0408">Iron</keyword>
<dbReference type="SFLD" id="SFLDS00029">
    <property type="entry name" value="Radical_SAM"/>
    <property type="match status" value="1"/>
</dbReference>
<dbReference type="PANTHER" id="PTHR13930">
    <property type="entry name" value="S-ADENOSYL-L-METHIONINE-DEPENDENT TRNA 4-DEMETHYLWYOSINE SYNTHASE"/>
    <property type="match status" value="1"/>
</dbReference>
<dbReference type="InterPro" id="IPR034556">
    <property type="entry name" value="tRNA_wybutosine-synthase"/>
</dbReference>
<keyword evidence="2" id="KW-0479">Metal-binding</keyword>
<evidence type="ECO:0000313" key="6">
    <source>
        <dbReference type="Proteomes" id="UP001311915"/>
    </source>
</evidence>
<dbReference type="Proteomes" id="UP001311915">
    <property type="component" value="Unassembled WGS sequence"/>
</dbReference>
<protein>
    <recommendedName>
        <fullName evidence="7">tRNA 4-demethylwyosine synthase (AdoMet-dependent)</fullName>
    </recommendedName>
</protein>
<gene>
    <name evidence="5" type="ORF">R3W88_013152</name>
</gene>
<dbReference type="Gene3D" id="3.20.20.70">
    <property type="entry name" value="Aldolase class I"/>
    <property type="match status" value="1"/>
</dbReference>
<name>A0AAV9LBA9_9SOLN</name>
<reference evidence="5 6" key="1">
    <citation type="submission" date="2023-10" db="EMBL/GenBank/DDBJ databases">
        <title>Genome-Wide Identification Analysis in wild type Solanum Pinnatisectum Reveals Some Genes Defensing Phytophthora Infestans.</title>
        <authorList>
            <person name="Sun C."/>
        </authorList>
    </citation>
    <scope>NUCLEOTIDE SEQUENCE [LARGE SCALE GENOMIC DNA]</scope>
    <source>
        <strain evidence="5">LQN</strain>
        <tissue evidence="5">Leaf</tissue>
    </source>
</reference>